<dbReference type="Gene3D" id="3.40.1370.10">
    <property type="match status" value="1"/>
</dbReference>
<dbReference type="GO" id="GO:0005840">
    <property type="term" value="C:ribosome"/>
    <property type="evidence" value="ECO:0007669"/>
    <property type="project" value="UniProtKB-KW"/>
</dbReference>
<dbReference type="PANTHER" id="PTHR10746">
    <property type="entry name" value="50S RIBOSOMAL PROTEIN L4"/>
    <property type="match status" value="1"/>
</dbReference>
<evidence type="ECO:0000313" key="6">
    <source>
        <dbReference type="Proteomes" id="UP000604046"/>
    </source>
</evidence>
<name>A0A812RY93_9DINO</name>
<dbReference type="GO" id="GO:1990904">
    <property type="term" value="C:ribonucleoprotein complex"/>
    <property type="evidence" value="ECO:0007669"/>
    <property type="project" value="UniProtKB-KW"/>
</dbReference>
<dbReference type="GO" id="GO:0003735">
    <property type="term" value="F:structural constituent of ribosome"/>
    <property type="evidence" value="ECO:0007669"/>
    <property type="project" value="InterPro"/>
</dbReference>
<gene>
    <name evidence="5" type="primary">rplD</name>
    <name evidence="5" type="ORF">SNAT2548_LOCUS25253</name>
</gene>
<dbReference type="InterPro" id="IPR013005">
    <property type="entry name" value="Ribosomal_uL4-like"/>
</dbReference>
<comment type="caution">
    <text evidence="5">The sequence shown here is derived from an EMBL/GenBank/DDBJ whole genome shotgun (WGS) entry which is preliminary data.</text>
</comment>
<keyword evidence="2" id="KW-0689">Ribosomal protein</keyword>
<comment type="similarity">
    <text evidence="1">Belongs to the universal ribosomal protein uL4 family.</text>
</comment>
<evidence type="ECO:0000256" key="2">
    <source>
        <dbReference type="ARBA" id="ARBA00022980"/>
    </source>
</evidence>
<dbReference type="InterPro" id="IPR002136">
    <property type="entry name" value="Ribosomal_uL4"/>
</dbReference>
<organism evidence="5 6">
    <name type="scientific">Symbiodinium natans</name>
    <dbReference type="NCBI Taxonomy" id="878477"/>
    <lineage>
        <taxon>Eukaryota</taxon>
        <taxon>Sar</taxon>
        <taxon>Alveolata</taxon>
        <taxon>Dinophyceae</taxon>
        <taxon>Suessiales</taxon>
        <taxon>Symbiodiniaceae</taxon>
        <taxon>Symbiodinium</taxon>
    </lineage>
</organism>
<evidence type="ECO:0000313" key="5">
    <source>
        <dbReference type="EMBL" id="CAE7457077.1"/>
    </source>
</evidence>
<protein>
    <recommendedName>
        <fullName evidence="4">Large ribosomal subunit protein uL4m</fullName>
    </recommendedName>
</protein>
<dbReference type="InterPro" id="IPR023574">
    <property type="entry name" value="Ribosomal_uL4_dom_sf"/>
</dbReference>
<dbReference type="Pfam" id="PF00573">
    <property type="entry name" value="Ribosomal_L4"/>
    <property type="match status" value="1"/>
</dbReference>
<keyword evidence="3" id="KW-0687">Ribonucleoprotein</keyword>
<dbReference type="EMBL" id="CAJNDS010002384">
    <property type="protein sequence ID" value="CAE7457077.1"/>
    <property type="molecule type" value="Genomic_DNA"/>
</dbReference>
<accession>A0A812RY93</accession>
<dbReference type="GO" id="GO:0006412">
    <property type="term" value="P:translation"/>
    <property type="evidence" value="ECO:0007669"/>
    <property type="project" value="InterPro"/>
</dbReference>
<dbReference type="Proteomes" id="UP000604046">
    <property type="component" value="Unassembled WGS sequence"/>
</dbReference>
<evidence type="ECO:0000256" key="4">
    <source>
        <dbReference type="ARBA" id="ARBA00040565"/>
    </source>
</evidence>
<dbReference type="OrthoDB" id="275876at2759"/>
<keyword evidence="6" id="KW-1185">Reference proteome</keyword>
<reference evidence="5" key="1">
    <citation type="submission" date="2021-02" db="EMBL/GenBank/DDBJ databases">
        <authorList>
            <person name="Dougan E. K."/>
            <person name="Rhodes N."/>
            <person name="Thang M."/>
            <person name="Chan C."/>
        </authorList>
    </citation>
    <scope>NUCLEOTIDE SEQUENCE</scope>
</reference>
<evidence type="ECO:0000256" key="3">
    <source>
        <dbReference type="ARBA" id="ARBA00023274"/>
    </source>
</evidence>
<sequence length="447" mass="50952">MRRCCAFGRASGLSGALLLRSGDGFPNRVSVFHVHRALGGTADPLTVTTAPTLASAPAVRRPGDTADVATVIRNWWAFPAVGFGACLELPVQKFEVLDDKDSCLGAVVVPNSIFGLPLRKDLIFRVYWYHRRKLAGYQDTMQLYKWEWPGANRKVRSQKKSGKGRMGRRKAPGRFEGSHCHALRPRDWGNTHLNVRILWQTIRCMLSVKFAQDSIKVVDSFNLQSHKTKHLVQHLRRLLGRRCHSALLVHEGNVDINDNCRWAAAHIPAIRRENVEGLNVYNLLKYHQVVITEAALAKLIKEIFLFPRRRGWAQRFATPEQRPAPVPSKVSGWNEAWVAKKERVRNSEFRAREFFQESLKWKWSPELKGPLKVPRTDALSGFRVKDFLLSPSAPAWEKLESLYGDEEPLDDEPDEEARRLLPYDGRPPCMVPRAKSAFILGGWFRKL</sequence>
<evidence type="ECO:0000256" key="1">
    <source>
        <dbReference type="ARBA" id="ARBA00010528"/>
    </source>
</evidence>
<proteinExistence type="inferred from homology"/>
<dbReference type="AlphaFoldDB" id="A0A812RY93"/>
<dbReference type="SUPFAM" id="SSF52166">
    <property type="entry name" value="Ribosomal protein L4"/>
    <property type="match status" value="1"/>
</dbReference>
<dbReference type="PANTHER" id="PTHR10746:SF6">
    <property type="entry name" value="LARGE RIBOSOMAL SUBUNIT PROTEIN UL4M"/>
    <property type="match status" value="1"/>
</dbReference>